<dbReference type="Gene3D" id="1.10.150.300">
    <property type="entry name" value="TGS-like domain"/>
    <property type="match status" value="1"/>
</dbReference>
<dbReference type="GO" id="GO:0016887">
    <property type="term" value="F:ATP hydrolysis activity"/>
    <property type="evidence" value="ECO:0007669"/>
    <property type="project" value="UniProtKB-UniRule"/>
</dbReference>
<dbReference type="PIRSF" id="PIRSF006641">
    <property type="entry name" value="CHP00092"/>
    <property type="match status" value="1"/>
</dbReference>
<dbReference type="InterPro" id="IPR013029">
    <property type="entry name" value="YchF_C"/>
</dbReference>
<dbReference type="GO" id="GO:0005524">
    <property type="term" value="F:ATP binding"/>
    <property type="evidence" value="ECO:0007669"/>
    <property type="project" value="UniProtKB-UniRule"/>
</dbReference>
<dbReference type="FunFam" id="1.10.150.300:FF:000001">
    <property type="entry name" value="Ribosome-binding ATPase YchF"/>
    <property type="match status" value="1"/>
</dbReference>
<comment type="subcellular location">
    <subcellularLocation>
        <location evidence="3">Cytoplasm</location>
    </subcellularLocation>
</comment>
<comment type="subunit">
    <text evidence="3">Monomer.</text>
</comment>
<comment type="function">
    <text evidence="3">Hydrolyzes ATP, and can also hydrolyze GTP with lower efficiency. Has lower affinity for GTP.</text>
</comment>
<dbReference type="CDD" id="cd01900">
    <property type="entry name" value="YchF"/>
    <property type="match status" value="1"/>
</dbReference>
<keyword evidence="3" id="KW-0378">Hydrolase</keyword>
<evidence type="ECO:0000313" key="5">
    <source>
        <dbReference type="EMBL" id="CDZ97495.1"/>
    </source>
</evidence>
<evidence type="ECO:0000259" key="4">
    <source>
        <dbReference type="PROSITE" id="PS51710"/>
    </source>
</evidence>
<dbReference type="CDD" id="cd04867">
    <property type="entry name" value="TGS_YchF_OLA1"/>
    <property type="match status" value="1"/>
</dbReference>
<dbReference type="PROSITE" id="PS51710">
    <property type="entry name" value="G_OBG"/>
    <property type="match status" value="1"/>
</dbReference>
<dbReference type="PANTHER" id="PTHR23305">
    <property type="entry name" value="OBG GTPASE FAMILY"/>
    <property type="match status" value="1"/>
</dbReference>
<evidence type="ECO:0000256" key="3">
    <source>
        <dbReference type="HAMAP-Rule" id="MF_03167"/>
    </source>
</evidence>
<dbReference type="Gene3D" id="3.40.50.300">
    <property type="entry name" value="P-loop containing nucleotide triphosphate hydrolases"/>
    <property type="match status" value="1"/>
</dbReference>
<feature type="domain" description="OBG-type G" evidence="4">
    <location>
        <begin position="22"/>
        <end position="287"/>
    </location>
</feature>
<dbReference type="AlphaFoldDB" id="A0A0F7SGJ1"/>
<name>A0A0F7SGJ1_PHARH</name>
<dbReference type="InterPro" id="IPR012676">
    <property type="entry name" value="TGS-like"/>
</dbReference>
<dbReference type="InterPro" id="IPR012675">
    <property type="entry name" value="Beta-grasp_dom_sf"/>
</dbReference>
<dbReference type="InterPro" id="IPR006073">
    <property type="entry name" value="GTP-bd"/>
</dbReference>
<feature type="binding site" evidence="3">
    <location>
        <position position="235"/>
    </location>
    <ligand>
        <name>ATP</name>
        <dbReference type="ChEBI" id="CHEBI:30616"/>
    </ligand>
</feature>
<dbReference type="InterPro" id="IPR023192">
    <property type="entry name" value="TGS-like_dom_sf"/>
</dbReference>
<accession>A0A0F7SGJ1</accession>
<evidence type="ECO:0000256" key="2">
    <source>
        <dbReference type="ARBA" id="ARBA00022840"/>
    </source>
</evidence>
<keyword evidence="3" id="KW-0963">Cytoplasm</keyword>
<dbReference type="SUPFAM" id="SSF52540">
    <property type="entry name" value="P-loop containing nucleoside triphosphate hydrolases"/>
    <property type="match status" value="1"/>
</dbReference>
<dbReference type="InterPro" id="IPR041706">
    <property type="entry name" value="YchF_N"/>
</dbReference>
<dbReference type="FunFam" id="3.10.20.30:FF:000001">
    <property type="entry name" value="Ribosome-binding ATPase YchF"/>
    <property type="match status" value="1"/>
</dbReference>
<proteinExistence type="inferred from homology"/>
<dbReference type="InterPro" id="IPR027417">
    <property type="entry name" value="P-loop_NTPase"/>
</dbReference>
<dbReference type="InterPro" id="IPR004396">
    <property type="entry name" value="ATPase_YchF/OLA1"/>
</dbReference>
<comment type="similarity">
    <text evidence="3">Belongs to the TRAFAC class OBG-HflX-like GTPase superfamily. OBG GTPase family. YchF/OLA1 subfamily.</text>
</comment>
<keyword evidence="1 3" id="KW-0547">Nucleotide-binding</keyword>
<dbReference type="Gene3D" id="3.10.20.30">
    <property type="match status" value="1"/>
</dbReference>
<dbReference type="GO" id="GO:0043023">
    <property type="term" value="F:ribosomal large subunit binding"/>
    <property type="evidence" value="ECO:0007669"/>
    <property type="project" value="UniProtKB-UniRule"/>
</dbReference>
<dbReference type="HAMAP" id="MF_00944">
    <property type="entry name" value="YchF_OLA1_ATPase"/>
    <property type="match status" value="1"/>
</dbReference>
<dbReference type="NCBIfam" id="TIGR00092">
    <property type="entry name" value="redox-regulated ATPase YchF"/>
    <property type="match status" value="1"/>
</dbReference>
<dbReference type="PANTHER" id="PTHR23305:SF11">
    <property type="entry name" value="OBG-LIKE ATPASE 1"/>
    <property type="match status" value="1"/>
</dbReference>
<dbReference type="InterPro" id="IPR031167">
    <property type="entry name" value="G_OBG"/>
</dbReference>
<dbReference type="SUPFAM" id="SSF81271">
    <property type="entry name" value="TGS-like"/>
    <property type="match status" value="1"/>
</dbReference>
<sequence length="401" mass="43827">MPPKKAAAPEKKSILGRPGNNLKMGIVGLPNVGKSSFFNVLSQSDLGKAANFPYATIDPEETRIPVPDARFDWLTDVFKPKSVVPPFLTCVDIAGLTAGASTGAGLGNAFLSHVRACDGIFQVVRAFDDAEVIHVEGDVDPLRDMAIIQNELRLKDIDWMEKAIAAKQKVARGAGSTSLADKAKKEELVTCQKVLDLLAADKRDVRKGTWTPKEIDTINELQLLTAKPVIYLVNLSERDYIRKKNKWLPKIKGWIDENNPGDLLIPFSVALEERLATMSFEEQGAELESLGLEKAKAKGATPGLGKITTAGYASLNLIRYFTCGPQEVRAWTVQQGIKAPAAAGVIHSDFEQKFVCGEIFSYADLQEYGTETAVKAAGKQRQQGKLYEIVDGDICFWKCGQ</sequence>
<dbReference type="Pfam" id="PF01926">
    <property type="entry name" value="MMR_HSR1"/>
    <property type="match status" value="1"/>
</dbReference>
<reference evidence="5" key="1">
    <citation type="submission" date="2014-08" db="EMBL/GenBank/DDBJ databases">
        <authorList>
            <person name="Sharma Rahul"/>
            <person name="Thines Marco"/>
        </authorList>
    </citation>
    <scope>NUCLEOTIDE SEQUENCE</scope>
</reference>
<dbReference type="EMBL" id="LN483211">
    <property type="protein sequence ID" value="CDZ97495.1"/>
    <property type="molecule type" value="Genomic_DNA"/>
</dbReference>
<evidence type="ECO:0000256" key="1">
    <source>
        <dbReference type="ARBA" id="ARBA00022741"/>
    </source>
</evidence>
<dbReference type="GO" id="GO:0005525">
    <property type="term" value="F:GTP binding"/>
    <property type="evidence" value="ECO:0007669"/>
    <property type="project" value="InterPro"/>
</dbReference>
<keyword evidence="2 3" id="KW-0067">ATP-binding</keyword>
<dbReference type="GO" id="GO:0005737">
    <property type="term" value="C:cytoplasm"/>
    <property type="evidence" value="ECO:0007669"/>
    <property type="project" value="UniProtKB-SubCell"/>
</dbReference>
<feature type="binding site" evidence="3">
    <location>
        <begin position="31"/>
        <end position="36"/>
    </location>
    <ligand>
        <name>ATP</name>
        <dbReference type="ChEBI" id="CHEBI:30616"/>
    </ligand>
</feature>
<dbReference type="Pfam" id="PF06071">
    <property type="entry name" value="YchF-GTPase_C"/>
    <property type="match status" value="1"/>
</dbReference>
<protein>
    <recommendedName>
        <fullName evidence="3">Obg-like ATPase 1</fullName>
    </recommendedName>
</protein>
<dbReference type="PRINTS" id="PR00326">
    <property type="entry name" value="GTP1OBG"/>
</dbReference>
<organism evidence="5">
    <name type="scientific">Phaffia rhodozyma</name>
    <name type="common">Yeast</name>
    <name type="synonym">Xanthophyllomyces dendrorhous</name>
    <dbReference type="NCBI Taxonomy" id="264483"/>
    <lineage>
        <taxon>Eukaryota</taxon>
        <taxon>Fungi</taxon>
        <taxon>Dikarya</taxon>
        <taxon>Basidiomycota</taxon>
        <taxon>Agaricomycotina</taxon>
        <taxon>Tremellomycetes</taxon>
        <taxon>Cystofilobasidiales</taxon>
        <taxon>Mrakiaceae</taxon>
        <taxon>Phaffia</taxon>
    </lineage>
</organism>